<feature type="transmembrane region" description="Helical" evidence="8">
    <location>
        <begin position="221"/>
        <end position="243"/>
    </location>
</feature>
<keyword evidence="5 8" id="KW-0812">Transmembrane</keyword>
<dbReference type="GO" id="GO:0005886">
    <property type="term" value="C:plasma membrane"/>
    <property type="evidence" value="ECO:0007669"/>
    <property type="project" value="UniProtKB-SubCell"/>
</dbReference>
<evidence type="ECO:0000256" key="6">
    <source>
        <dbReference type="ARBA" id="ARBA00022989"/>
    </source>
</evidence>
<evidence type="ECO:0000256" key="4">
    <source>
        <dbReference type="ARBA" id="ARBA00022519"/>
    </source>
</evidence>
<dbReference type="SUPFAM" id="SSF161098">
    <property type="entry name" value="MetI-like"/>
    <property type="match status" value="1"/>
</dbReference>
<evidence type="ECO:0000256" key="1">
    <source>
        <dbReference type="ARBA" id="ARBA00004429"/>
    </source>
</evidence>
<keyword evidence="3" id="KW-1003">Cell membrane</keyword>
<evidence type="ECO:0000313" key="11">
    <source>
        <dbReference type="Proteomes" id="UP000263012"/>
    </source>
</evidence>
<dbReference type="RefSeq" id="WP_119814868.1">
    <property type="nucleotide sequence ID" value="NZ_CP025066.1"/>
</dbReference>
<proteinExistence type="inferred from homology"/>
<evidence type="ECO:0000259" key="9">
    <source>
        <dbReference type="PROSITE" id="PS50928"/>
    </source>
</evidence>
<organism evidence="10 11">
    <name type="scientific">Halalkaliarchaeum desulfuricum</name>
    <dbReference type="NCBI Taxonomy" id="2055893"/>
    <lineage>
        <taxon>Archaea</taxon>
        <taxon>Methanobacteriati</taxon>
        <taxon>Methanobacteriota</taxon>
        <taxon>Stenosarchaea group</taxon>
        <taxon>Halobacteria</taxon>
        <taxon>Halobacteriales</taxon>
        <taxon>Haloferacaceae</taxon>
        <taxon>Halalkaliarchaeum</taxon>
    </lineage>
</organism>
<feature type="transmembrane region" description="Helical" evidence="8">
    <location>
        <begin position="98"/>
        <end position="121"/>
    </location>
</feature>
<dbReference type="Gene3D" id="1.10.3720.10">
    <property type="entry name" value="MetI-like"/>
    <property type="match status" value="1"/>
</dbReference>
<feature type="domain" description="ABC transmembrane type-1" evidence="9">
    <location>
        <begin position="98"/>
        <end position="285"/>
    </location>
</feature>
<sequence>MTGDDSQSDTEEFRTSRRKRSRIHRLDVSSLIGRKLVTLVLVGTLVFLMLPIFMTIVASFGTTWTGVLPRGYFNLDNWLTVLGLAEGVGVRQGVISGLAFSTLLATGGMVINVIVGVPIAYALTRYDFFAKDYINTLAILPIVPGIVLAVAFLRTYPEMGGSAFGLIIGYALLKSPYMVLTVQSSFQAMNLQQIEESARSLGASWIRTFLTVIVPNAKNGIIAGCIITWTLAAAEFNFTFMVHARGPRPFSLFLFENITRSPVLQGAAAVSVYFAIVTAAILILQTAGKAGFTTVEEQ</sequence>
<evidence type="ECO:0000313" key="10">
    <source>
        <dbReference type="EMBL" id="AUX08262.1"/>
    </source>
</evidence>
<dbReference type="PROSITE" id="PS50928">
    <property type="entry name" value="ABC_TM1"/>
    <property type="match status" value="1"/>
</dbReference>
<dbReference type="InterPro" id="IPR035906">
    <property type="entry name" value="MetI-like_sf"/>
</dbReference>
<feature type="transmembrane region" description="Helical" evidence="8">
    <location>
        <begin position="36"/>
        <end position="60"/>
    </location>
</feature>
<comment type="similarity">
    <text evidence="8">Belongs to the binding-protein-dependent transport system permease family.</text>
</comment>
<keyword evidence="4" id="KW-0997">Cell inner membrane</keyword>
<keyword evidence="7 8" id="KW-0472">Membrane</keyword>
<dbReference type="EMBL" id="CP025066">
    <property type="protein sequence ID" value="AUX08262.1"/>
    <property type="molecule type" value="Genomic_DNA"/>
</dbReference>
<keyword evidence="6 8" id="KW-1133">Transmembrane helix</keyword>
<keyword evidence="2 8" id="KW-0813">Transport</keyword>
<accession>A0A343TGP0</accession>
<feature type="transmembrane region" description="Helical" evidence="8">
    <location>
        <begin position="159"/>
        <end position="180"/>
    </location>
</feature>
<reference evidence="11" key="1">
    <citation type="submission" date="2017-11" db="EMBL/GenBank/DDBJ databases">
        <title>Phenotypic and genomic properties of facultatively anaerobic sulfur-reducing natronoarchaea from hypersaline soda lakes.</title>
        <authorList>
            <person name="Sorokin D.Y."/>
            <person name="Kublanov I.V."/>
            <person name="Roman P."/>
            <person name="Sinninghe Damste J.S."/>
            <person name="Golyshin P.N."/>
            <person name="Rojo D."/>
            <person name="Ciordia S."/>
            <person name="Mena M.D.C."/>
            <person name="Ferrer M."/>
            <person name="Messina E."/>
            <person name="Smedile F."/>
            <person name="La Spada G."/>
            <person name="La Cono V."/>
            <person name="Yakimov M.M."/>
        </authorList>
    </citation>
    <scope>NUCLEOTIDE SEQUENCE [LARGE SCALE GENOMIC DNA]</scope>
    <source>
        <strain evidence="11">AArc-Sl</strain>
    </source>
</reference>
<dbReference type="Pfam" id="PF00528">
    <property type="entry name" value="BPD_transp_1"/>
    <property type="match status" value="1"/>
</dbReference>
<dbReference type="GO" id="GO:0055085">
    <property type="term" value="P:transmembrane transport"/>
    <property type="evidence" value="ECO:0007669"/>
    <property type="project" value="InterPro"/>
</dbReference>
<protein>
    <submittedName>
        <fullName evidence="10">Putative spermidine/putrescine transport system permease protein</fullName>
    </submittedName>
</protein>
<feature type="transmembrane region" description="Helical" evidence="8">
    <location>
        <begin position="263"/>
        <end position="284"/>
    </location>
</feature>
<dbReference type="InterPro" id="IPR000515">
    <property type="entry name" value="MetI-like"/>
</dbReference>
<feature type="transmembrane region" description="Helical" evidence="8">
    <location>
        <begin position="133"/>
        <end position="153"/>
    </location>
</feature>
<dbReference type="GeneID" id="37876949"/>
<evidence type="ECO:0000256" key="2">
    <source>
        <dbReference type="ARBA" id="ARBA00022448"/>
    </source>
</evidence>
<dbReference type="PANTHER" id="PTHR43357:SF4">
    <property type="entry name" value="INNER MEMBRANE ABC TRANSPORTER PERMEASE PROTEIN YDCV"/>
    <property type="match status" value="1"/>
</dbReference>
<comment type="subcellular location">
    <subcellularLocation>
        <location evidence="1">Cell inner membrane</location>
        <topology evidence="1">Multi-pass membrane protein</topology>
    </subcellularLocation>
    <subcellularLocation>
        <location evidence="8">Cell membrane</location>
        <topology evidence="8">Multi-pass membrane protein</topology>
    </subcellularLocation>
</comment>
<dbReference type="KEGG" id="hdf:AArcSl_0612"/>
<dbReference type="PANTHER" id="PTHR43357">
    <property type="entry name" value="INNER MEMBRANE ABC TRANSPORTER PERMEASE PROTEIN YDCV"/>
    <property type="match status" value="1"/>
</dbReference>
<keyword evidence="11" id="KW-1185">Reference proteome</keyword>
<evidence type="ECO:0000256" key="5">
    <source>
        <dbReference type="ARBA" id="ARBA00022692"/>
    </source>
</evidence>
<dbReference type="AlphaFoldDB" id="A0A343TGP0"/>
<evidence type="ECO:0000256" key="8">
    <source>
        <dbReference type="RuleBase" id="RU363032"/>
    </source>
</evidence>
<evidence type="ECO:0000256" key="7">
    <source>
        <dbReference type="ARBA" id="ARBA00023136"/>
    </source>
</evidence>
<dbReference type="OrthoDB" id="11163at2157"/>
<gene>
    <name evidence="10" type="ORF">AArcSl_0612</name>
</gene>
<name>A0A343TGP0_9EURY</name>
<dbReference type="CDD" id="cd06261">
    <property type="entry name" value="TM_PBP2"/>
    <property type="match status" value="1"/>
</dbReference>
<evidence type="ECO:0000256" key="3">
    <source>
        <dbReference type="ARBA" id="ARBA00022475"/>
    </source>
</evidence>
<dbReference type="Proteomes" id="UP000263012">
    <property type="component" value="Chromosome"/>
</dbReference>